<evidence type="ECO:0000256" key="1">
    <source>
        <dbReference type="ARBA" id="ARBA00007118"/>
    </source>
</evidence>
<evidence type="ECO:0000256" key="2">
    <source>
        <dbReference type="ARBA" id="ARBA00023002"/>
    </source>
</evidence>
<evidence type="ECO:0000313" key="4">
    <source>
        <dbReference type="EMBL" id="MFD2550537.1"/>
    </source>
</evidence>
<dbReference type="RefSeq" id="WP_376891318.1">
    <property type="nucleotide sequence ID" value="NZ_JBHULS010000001.1"/>
</dbReference>
<dbReference type="EMBL" id="JBHULS010000001">
    <property type="protein sequence ID" value="MFD2550537.1"/>
    <property type="molecule type" value="Genomic_DNA"/>
</dbReference>
<dbReference type="PANTHER" id="PTHR43673:SF10">
    <property type="entry name" value="NADH DEHYDROGENASE_NAD(P)H NITROREDUCTASE XCC3605-RELATED"/>
    <property type="match status" value="1"/>
</dbReference>
<accession>A0ABW5KNZ4</accession>
<sequence length="202" mass="22991">MNTEEAIQVEKIADTTHEIFALIKQRYSPRTFKNAPIKEAHLHQLFEAARWAASSNNLQPWRFIYAEKGSEAYTKLVSCLSDFNQSWATNAPVLMLAAYQEKTPSGQENFHGLHDLGLCLGNMTLQAQYQNIGMHHMAGVDWKKAHKLFKVPAGFHVATAIALGYYGGALEELPEDLQKEESKKRARMPQKDFAFKHTWKEI</sequence>
<organism evidence="4 5">
    <name type="scientific">Bizionia sediminis</name>
    <dbReference type="NCBI Taxonomy" id="1737064"/>
    <lineage>
        <taxon>Bacteria</taxon>
        <taxon>Pseudomonadati</taxon>
        <taxon>Bacteroidota</taxon>
        <taxon>Flavobacteriia</taxon>
        <taxon>Flavobacteriales</taxon>
        <taxon>Flavobacteriaceae</taxon>
        <taxon>Bizionia</taxon>
    </lineage>
</organism>
<keyword evidence="2" id="KW-0560">Oxidoreductase</keyword>
<feature type="domain" description="Nitroreductase" evidence="3">
    <location>
        <begin position="81"/>
        <end position="165"/>
    </location>
</feature>
<dbReference type="CDD" id="cd02138">
    <property type="entry name" value="TdsD-like"/>
    <property type="match status" value="1"/>
</dbReference>
<dbReference type="Pfam" id="PF00881">
    <property type="entry name" value="Nitroreductase"/>
    <property type="match status" value="2"/>
</dbReference>
<dbReference type="Gene3D" id="3.40.109.10">
    <property type="entry name" value="NADH Oxidase"/>
    <property type="match status" value="1"/>
</dbReference>
<comment type="caution">
    <text evidence="4">The sequence shown here is derived from an EMBL/GenBank/DDBJ whole genome shotgun (WGS) entry which is preliminary data.</text>
</comment>
<proteinExistence type="inferred from homology"/>
<dbReference type="Proteomes" id="UP001597472">
    <property type="component" value="Unassembled WGS sequence"/>
</dbReference>
<dbReference type="PANTHER" id="PTHR43673">
    <property type="entry name" value="NAD(P)H NITROREDUCTASE YDGI-RELATED"/>
    <property type="match status" value="1"/>
</dbReference>
<comment type="similarity">
    <text evidence="1">Belongs to the nitroreductase family.</text>
</comment>
<name>A0ABW5KNZ4_9FLAO</name>
<reference evidence="5" key="1">
    <citation type="journal article" date="2019" name="Int. J. Syst. Evol. Microbiol.">
        <title>The Global Catalogue of Microorganisms (GCM) 10K type strain sequencing project: providing services to taxonomists for standard genome sequencing and annotation.</title>
        <authorList>
            <consortium name="The Broad Institute Genomics Platform"/>
            <consortium name="The Broad Institute Genome Sequencing Center for Infectious Disease"/>
            <person name="Wu L."/>
            <person name="Ma J."/>
        </authorList>
    </citation>
    <scope>NUCLEOTIDE SEQUENCE [LARGE SCALE GENOMIC DNA]</scope>
    <source>
        <strain evidence="5">KCTC 42587</strain>
    </source>
</reference>
<evidence type="ECO:0000313" key="5">
    <source>
        <dbReference type="Proteomes" id="UP001597472"/>
    </source>
</evidence>
<evidence type="ECO:0000259" key="3">
    <source>
        <dbReference type="Pfam" id="PF00881"/>
    </source>
</evidence>
<dbReference type="InterPro" id="IPR029479">
    <property type="entry name" value="Nitroreductase"/>
</dbReference>
<dbReference type="SUPFAM" id="SSF55469">
    <property type="entry name" value="FMN-dependent nitroreductase-like"/>
    <property type="match status" value="1"/>
</dbReference>
<feature type="domain" description="Nitroreductase" evidence="3">
    <location>
        <begin position="23"/>
        <end position="69"/>
    </location>
</feature>
<protein>
    <submittedName>
        <fullName evidence="4">Nitroreductase family protein</fullName>
    </submittedName>
</protein>
<dbReference type="InterPro" id="IPR000415">
    <property type="entry name" value="Nitroreductase-like"/>
</dbReference>
<keyword evidence="5" id="KW-1185">Reference proteome</keyword>
<gene>
    <name evidence="4" type="ORF">ACFSQP_01790</name>
</gene>